<protein>
    <submittedName>
        <fullName evidence="1">Uncharacterized protein</fullName>
    </submittedName>
</protein>
<dbReference type="STRING" id="1077974.GOEFS_081_00480"/>
<dbReference type="EMBL" id="BAEH01000081">
    <property type="protein sequence ID" value="GAB19358.1"/>
    <property type="molecule type" value="Genomic_DNA"/>
</dbReference>
<dbReference type="AlphaFoldDB" id="H0R2Q7"/>
<evidence type="ECO:0000313" key="1">
    <source>
        <dbReference type="EMBL" id="GAB19358.1"/>
    </source>
</evidence>
<evidence type="ECO:0000313" key="2">
    <source>
        <dbReference type="Proteomes" id="UP000035034"/>
    </source>
</evidence>
<organism evidence="1 2">
    <name type="scientific">Gordonia effusa NBRC 100432</name>
    <dbReference type="NCBI Taxonomy" id="1077974"/>
    <lineage>
        <taxon>Bacteria</taxon>
        <taxon>Bacillati</taxon>
        <taxon>Actinomycetota</taxon>
        <taxon>Actinomycetes</taxon>
        <taxon>Mycobacteriales</taxon>
        <taxon>Gordoniaceae</taxon>
        <taxon>Gordonia</taxon>
    </lineage>
</organism>
<reference evidence="1 2" key="1">
    <citation type="submission" date="2011-12" db="EMBL/GenBank/DDBJ databases">
        <title>Whole genome shotgun sequence of Gordonia effusa NBRC 100432.</title>
        <authorList>
            <person name="Yoshida I."/>
            <person name="Takarada H."/>
            <person name="Hosoyama A."/>
            <person name="Tsuchikane K."/>
            <person name="Katsumata H."/>
            <person name="Yamazaki S."/>
            <person name="Fujita N."/>
        </authorList>
    </citation>
    <scope>NUCLEOTIDE SEQUENCE [LARGE SCALE GENOMIC DNA]</scope>
    <source>
        <strain evidence="1 2">NBRC 100432</strain>
    </source>
</reference>
<comment type="caution">
    <text evidence="1">The sequence shown here is derived from an EMBL/GenBank/DDBJ whole genome shotgun (WGS) entry which is preliminary data.</text>
</comment>
<accession>H0R2Q7</accession>
<keyword evidence="2" id="KW-1185">Reference proteome</keyword>
<name>H0R2Q7_9ACTN</name>
<gene>
    <name evidence="1" type="ORF">GOEFS_081_00480</name>
</gene>
<dbReference type="Proteomes" id="UP000035034">
    <property type="component" value="Unassembled WGS sequence"/>
</dbReference>
<sequence length="66" mass="7015">MRVPKLDVNGTPTTCIKVDAAKTRTIDMRARMLGRQLDSQASTRVGNKGICGAFWAGTLGHSGEPA</sequence>
<proteinExistence type="predicted"/>